<dbReference type="Proteomes" id="UP001141552">
    <property type="component" value="Unassembled WGS sequence"/>
</dbReference>
<gene>
    <name evidence="1" type="ORF">Tsubulata_051574</name>
</gene>
<reference evidence="1" key="2">
    <citation type="journal article" date="2023" name="Plants (Basel)">
        <title>Annotation of the Turnera subulata (Passifloraceae) Draft Genome Reveals the S-Locus Evolved after the Divergence of Turneroideae from Passifloroideae in a Stepwise Manner.</title>
        <authorList>
            <person name="Henning P.M."/>
            <person name="Roalson E.H."/>
            <person name="Mir W."/>
            <person name="McCubbin A.G."/>
            <person name="Shore J.S."/>
        </authorList>
    </citation>
    <scope>NUCLEOTIDE SEQUENCE</scope>
    <source>
        <strain evidence="1">F60SS</strain>
    </source>
</reference>
<protein>
    <recommendedName>
        <fullName evidence="3">Neurochondrin</fullName>
    </recommendedName>
</protein>
<dbReference type="Pfam" id="PF05536">
    <property type="entry name" value="Neurochondrin"/>
    <property type="match status" value="1"/>
</dbReference>
<organism evidence="1 2">
    <name type="scientific">Turnera subulata</name>
    <dbReference type="NCBI Taxonomy" id="218843"/>
    <lineage>
        <taxon>Eukaryota</taxon>
        <taxon>Viridiplantae</taxon>
        <taxon>Streptophyta</taxon>
        <taxon>Embryophyta</taxon>
        <taxon>Tracheophyta</taxon>
        <taxon>Spermatophyta</taxon>
        <taxon>Magnoliopsida</taxon>
        <taxon>eudicotyledons</taxon>
        <taxon>Gunneridae</taxon>
        <taxon>Pentapetalae</taxon>
        <taxon>rosids</taxon>
        <taxon>fabids</taxon>
        <taxon>Malpighiales</taxon>
        <taxon>Passifloraceae</taxon>
        <taxon>Turnera</taxon>
    </lineage>
</organism>
<comment type="caution">
    <text evidence="1">The sequence shown here is derived from an EMBL/GenBank/DDBJ whole genome shotgun (WGS) entry which is preliminary data.</text>
</comment>
<keyword evidence="2" id="KW-1185">Reference proteome</keyword>
<evidence type="ECO:0000313" key="1">
    <source>
        <dbReference type="EMBL" id="KAJ4823705.1"/>
    </source>
</evidence>
<dbReference type="InterPro" id="IPR016024">
    <property type="entry name" value="ARM-type_fold"/>
</dbReference>
<evidence type="ECO:0008006" key="3">
    <source>
        <dbReference type="Google" id="ProtNLM"/>
    </source>
</evidence>
<accession>A0A9Q0F288</accession>
<dbReference type="AlphaFoldDB" id="A0A9Q0F288"/>
<dbReference type="EMBL" id="JAKUCV010007377">
    <property type="protein sequence ID" value="KAJ4823705.1"/>
    <property type="molecule type" value="Genomic_DNA"/>
</dbReference>
<proteinExistence type="predicted"/>
<evidence type="ECO:0000313" key="2">
    <source>
        <dbReference type="Proteomes" id="UP001141552"/>
    </source>
</evidence>
<dbReference type="PANTHER" id="PTHR13109">
    <property type="entry name" value="NEUROCHONDRIN"/>
    <property type="match status" value="1"/>
</dbReference>
<name>A0A9Q0F288_9ROSI</name>
<sequence>MKSRQEQQYSPSLDDCLKLLRGERDEQRLAGLLLVTKFCKGDDLASLRLVYDAVGSHFLQRLLRTGMGKPPASGSGVDNRDAYLQLSITVMAAFCRVPEIASSEDMISKVPLILEIMPQLGVPVLEECYEFLCLVTTSSDHGAEAFSESGGLKVLASQMSSFADGSRLMELAMKILGSTLSKTSQEVANDSYLSDLSIIVVSIARQFAVLQNALKFEALHLLSEIFSSKYSGPLSEALRVLVTTSWLDHVRAGVVAILQNRVAPAEKLHALILAEYMVSIRGEEWLIGQANLPECLLLVFESSRVEVAVLLNDLAYLQYEASRDTSTTAEAIFLKQRNVAIAFSLLERIIKLISTIGGEPDKSISESALIKIINGLNETIDVVLEYLKDAKEHGKNKGDDLLASVRVTGSYLAEAPDACKEKVKEVLGFMLTVQGEDEPSPFQSICFLLPMLCQITMKIEGCKALVTSGGYKAVVDCLVKLIGPSGNMLEESSRIFLACDTIMNLLLKKEQIRFVMEESTYVDLLKALLYWAVDSGDITVIMMASSLSALILDYTSEEALLNHPNFDSVSLGSLYRLIAKSLAAGRQNAFILKFCSGNLGVLLEHAMSDVTSSEMDLLEIVSS</sequence>
<dbReference type="OrthoDB" id="8962942at2759"/>
<dbReference type="PANTHER" id="PTHR13109:SF7">
    <property type="entry name" value="NEUROCHONDRIN"/>
    <property type="match status" value="1"/>
</dbReference>
<reference evidence="1" key="1">
    <citation type="submission" date="2022-02" db="EMBL/GenBank/DDBJ databases">
        <authorList>
            <person name="Henning P.M."/>
            <person name="McCubbin A.G."/>
            <person name="Shore J.S."/>
        </authorList>
    </citation>
    <scope>NUCLEOTIDE SEQUENCE</scope>
    <source>
        <strain evidence="1">F60SS</strain>
        <tissue evidence="1">Leaves</tissue>
    </source>
</reference>
<dbReference type="SUPFAM" id="SSF48371">
    <property type="entry name" value="ARM repeat"/>
    <property type="match status" value="1"/>
</dbReference>
<feature type="non-terminal residue" evidence="1">
    <location>
        <position position="1"/>
    </location>
</feature>
<dbReference type="InterPro" id="IPR008709">
    <property type="entry name" value="Neurochondrin"/>
</dbReference>